<dbReference type="Pfam" id="PF11306">
    <property type="entry name" value="DUF3108"/>
    <property type="match status" value="1"/>
</dbReference>
<comment type="caution">
    <text evidence="1">The sequence shown here is derived from an EMBL/GenBank/DDBJ whole genome shotgun (WGS) entry which is preliminary data.</text>
</comment>
<keyword evidence="1" id="KW-0540">Nuclease</keyword>
<accession>A0ABX4BUU8</accession>
<keyword evidence="2" id="KW-1185">Reference proteome</keyword>
<reference evidence="1 2" key="1">
    <citation type="submission" date="2016-11" db="EMBL/GenBank/DDBJ databases">
        <title>Whole genomes of Flavobacteriaceae.</title>
        <authorList>
            <person name="Stine C."/>
            <person name="Li C."/>
            <person name="Tadesse D."/>
        </authorList>
    </citation>
    <scope>NUCLEOTIDE SEQUENCE [LARGE SCALE GENOMIC DNA]</scope>
    <source>
        <strain evidence="1 2">DSM 15937</strain>
    </source>
</reference>
<dbReference type="InterPro" id="IPR021457">
    <property type="entry name" value="DUF3108"/>
</dbReference>
<organism evidence="1 2">
    <name type="scientific">Flavobacterium frigidimaris</name>
    <dbReference type="NCBI Taxonomy" id="262320"/>
    <lineage>
        <taxon>Bacteria</taxon>
        <taxon>Pseudomonadati</taxon>
        <taxon>Bacteroidota</taxon>
        <taxon>Flavobacteriia</taxon>
        <taxon>Flavobacteriales</taxon>
        <taxon>Flavobacteriaceae</taxon>
        <taxon>Flavobacterium</taxon>
    </lineage>
</organism>
<keyword evidence="1" id="KW-0269">Exonuclease</keyword>
<proteinExistence type="predicted"/>
<protein>
    <submittedName>
        <fullName evidence="1">ATP-dependent exonuclease</fullName>
    </submittedName>
</protein>
<sequence>MKKLVLIILILTTLAFDTQKEDAFGTGEYFKFRIHYGIVNAGYATLEIKDAIINNKKVHHAVGKGYTTGMSKFFFKVEDLYESYFDKETGDPYRYVRKIDEGGYTKNQEGFFNQNENRVLVKDYKRKTEKTIIITDHVQDIISSFYFLRNHPNIDKLKSGEAITIDMFFDEEITKFKLKYIGRQDITTKFGTVSTMVFKPLVQTGRVFKEKESVTLWITDDDNKVPIRIKADLAVGSLKADLDEYKGLKNPFKVKK</sequence>
<dbReference type="GO" id="GO:0004527">
    <property type="term" value="F:exonuclease activity"/>
    <property type="evidence" value="ECO:0007669"/>
    <property type="project" value="UniProtKB-KW"/>
</dbReference>
<dbReference type="Proteomes" id="UP000198382">
    <property type="component" value="Unassembled WGS sequence"/>
</dbReference>
<evidence type="ECO:0000313" key="2">
    <source>
        <dbReference type="Proteomes" id="UP000198382"/>
    </source>
</evidence>
<keyword evidence="1" id="KW-0378">Hydrolase</keyword>
<name>A0ABX4BUU8_FLAFR</name>
<evidence type="ECO:0000313" key="1">
    <source>
        <dbReference type="EMBL" id="OXA81206.1"/>
    </source>
</evidence>
<gene>
    <name evidence="1" type="ORF">B0A65_04650</name>
</gene>
<dbReference type="RefSeq" id="WP_074661018.1">
    <property type="nucleotide sequence ID" value="NZ_MUGV01000008.1"/>
</dbReference>
<dbReference type="EMBL" id="MUGV01000008">
    <property type="protein sequence ID" value="OXA81206.1"/>
    <property type="molecule type" value="Genomic_DNA"/>
</dbReference>